<keyword evidence="3" id="KW-1185">Reference proteome</keyword>
<dbReference type="Pfam" id="PF00583">
    <property type="entry name" value="Acetyltransf_1"/>
    <property type="match status" value="1"/>
</dbReference>
<reference evidence="2 3" key="1">
    <citation type="submission" date="2017-03" db="EMBL/GenBank/DDBJ databases">
        <authorList>
            <person name="Afonso C.L."/>
            <person name="Miller P.J."/>
            <person name="Scott M.A."/>
            <person name="Spackman E."/>
            <person name="Goraichik I."/>
            <person name="Dimitrov K.M."/>
            <person name="Suarez D.L."/>
            <person name="Swayne D.E."/>
        </authorList>
    </citation>
    <scope>NUCLEOTIDE SEQUENCE [LARGE SCALE GENOMIC DNA]</scope>
    <source>
        <strain evidence="2 3">CECT 7450</strain>
    </source>
</reference>
<dbReference type="EMBL" id="FWFX01000009">
    <property type="protein sequence ID" value="SLN56648.1"/>
    <property type="molecule type" value="Genomic_DNA"/>
</dbReference>
<dbReference type="Proteomes" id="UP000193061">
    <property type="component" value="Unassembled WGS sequence"/>
</dbReference>
<dbReference type="InterPro" id="IPR016181">
    <property type="entry name" value="Acyl_CoA_acyltransferase"/>
</dbReference>
<proteinExistence type="predicted"/>
<name>A0A1X6ZN58_9RHOB</name>
<sequence>MTLQQNLRDRQPEIGKTPSLANGGRILHVLNPEEIGWGTLREIAEQDGIIGFPLVQAEQTIAQIKEHLGARWETPKWLVYRGARAQVLKACSEVQFAATLPEGWQVAHHITPSDQVITEVQELNLNTGVAPYPAYYMKSEAVPVLTSFIRDDLGSVVATASVADRYHPQGRLAGHVFAGMVSVGATYRGRGLGKLINALALIESAERFNWEVATEHVAADNPASRAMIAACGLDEAEGLRSVIAMRPGEVFTR</sequence>
<dbReference type="Gene3D" id="3.40.630.30">
    <property type="match status" value="1"/>
</dbReference>
<dbReference type="GO" id="GO:0016747">
    <property type="term" value="F:acyltransferase activity, transferring groups other than amino-acyl groups"/>
    <property type="evidence" value="ECO:0007669"/>
    <property type="project" value="InterPro"/>
</dbReference>
<feature type="domain" description="N-acetyltransferase" evidence="1">
    <location>
        <begin position="105"/>
        <end position="253"/>
    </location>
</feature>
<evidence type="ECO:0000313" key="2">
    <source>
        <dbReference type="EMBL" id="SLN56648.1"/>
    </source>
</evidence>
<dbReference type="PROSITE" id="PS51186">
    <property type="entry name" value="GNAT"/>
    <property type="match status" value="1"/>
</dbReference>
<dbReference type="InterPro" id="IPR000182">
    <property type="entry name" value="GNAT_dom"/>
</dbReference>
<protein>
    <recommendedName>
        <fullName evidence="1">N-acetyltransferase domain-containing protein</fullName>
    </recommendedName>
</protein>
<gene>
    <name evidence="2" type="ORF">ROA7450_02936</name>
</gene>
<dbReference type="AlphaFoldDB" id="A0A1X6ZN58"/>
<evidence type="ECO:0000313" key="3">
    <source>
        <dbReference type="Proteomes" id="UP000193061"/>
    </source>
</evidence>
<evidence type="ECO:0000259" key="1">
    <source>
        <dbReference type="PROSITE" id="PS51186"/>
    </source>
</evidence>
<dbReference type="SUPFAM" id="SSF55729">
    <property type="entry name" value="Acyl-CoA N-acyltransferases (Nat)"/>
    <property type="match status" value="1"/>
</dbReference>
<organism evidence="2 3">
    <name type="scientific">Roseovarius albus</name>
    <dbReference type="NCBI Taxonomy" id="1247867"/>
    <lineage>
        <taxon>Bacteria</taxon>
        <taxon>Pseudomonadati</taxon>
        <taxon>Pseudomonadota</taxon>
        <taxon>Alphaproteobacteria</taxon>
        <taxon>Rhodobacterales</taxon>
        <taxon>Roseobacteraceae</taxon>
        <taxon>Roseovarius</taxon>
    </lineage>
</organism>
<accession>A0A1X6ZN58</accession>